<feature type="signal peptide" evidence="1">
    <location>
        <begin position="1"/>
        <end position="18"/>
    </location>
</feature>
<comment type="caution">
    <text evidence="2">The sequence shown here is derived from an EMBL/GenBank/DDBJ whole genome shotgun (WGS) entry which is preliminary data.</text>
</comment>
<proteinExistence type="predicted"/>
<evidence type="ECO:0000313" key="3">
    <source>
        <dbReference type="Proteomes" id="UP000198287"/>
    </source>
</evidence>
<gene>
    <name evidence="2" type="ORF">Fcan01_05348</name>
</gene>
<feature type="chain" id="PRO_5012172149" evidence="1">
    <location>
        <begin position="19"/>
        <end position="142"/>
    </location>
</feature>
<keyword evidence="3" id="KW-1185">Reference proteome</keyword>
<organism evidence="2 3">
    <name type="scientific">Folsomia candida</name>
    <name type="common">Springtail</name>
    <dbReference type="NCBI Taxonomy" id="158441"/>
    <lineage>
        <taxon>Eukaryota</taxon>
        <taxon>Metazoa</taxon>
        <taxon>Ecdysozoa</taxon>
        <taxon>Arthropoda</taxon>
        <taxon>Hexapoda</taxon>
        <taxon>Collembola</taxon>
        <taxon>Entomobryomorpha</taxon>
        <taxon>Isotomoidea</taxon>
        <taxon>Isotomidae</taxon>
        <taxon>Proisotominae</taxon>
        <taxon>Folsomia</taxon>
    </lineage>
</organism>
<evidence type="ECO:0000313" key="2">
    <source>
        <dbReference type="EMBL" id="OXA59200.1"/>
    </source>
</evidence>
<reference evidence="2 3" key="1">
    <citation type="submission" date="2015-12" db="EMBL/GenBank/DDBJ databases">
        <title>The genome of Folsomia candida.</title>
        <authorList>
            <person name="Faddeeva A."/>
            <person name="Derks M.F."/>
            <person name="Anvar Y."/>
            <person name="Smit S."/>
            <person name="Van Straalen N."/>
            <person name="Roelofs D."/>
        </authorList>
    </citation>
    <scope>NUCLEOTIDE SEQUENCE [LARGE SCALE GENOMIC DNA]</scope>
    <source>
        <strain evidence="2 3">VU population</strain>
        <tissue evidence="2">Whole body</tissue>
    </source>
</reference>
<accession>A0A226EPJ0</accession>
<evidence type="ECO:0000256" key="1">
    <source>
        <dbReference type="SAM" id="SignalP"/>
    </source>
</evidence>
<keyword evidence="1" id="KW-0732">Signal</keyword>
<protein>
    <submittedName>
        <fullName evidence="2">Uncharacterized protein</fullName>
    </submittedName>
</protein>
<dbReference type="AlphaFoldDB" id="A0A226EPJ0"/>
<dbReference type="EMBL" id="LNIX01000002">
    <property type="protein sequence ID" value="OXA59200.1"/>
    <property type="molecule type" value="Genomic_DNA"/>
</dbReference>
<dbReference type="Proteomes" id="UP000198287">
    <property type="component" value="Unassembled WGS sequence"/>
</dbReference>
<name>A0A226EPJ0_FOLCA</name>
<sequence length="142" mass="15344">MGKFTLPILALLVAGVSAGVVSPTTRCGGVGTPLQLRISDCEGRCTFVAGKPYDCEEDFMPSSAAPSLSLRMDVCLDMGLCYTIFEVVLANSSVQPGFTYTAKYQVVPNDILRGETVRIQAFIYQTANFRIETCLEIEATIS</sequence>
<dbReference type="OrthoDB" id="8293118at2759"/>